<proteinExistence type="predicted"/>
<accession>A0ABX8W2J4</accession>
<sequence length="79" mass="9461">MENYFNIRFDQFFIHTPGSLWFNEQHLRLCCINKPEYLCLAPACRDGISLYRRRCQDWQCVAAYWLVPGSSRKVINELD</sequence>
<dbReference type="EMBL" id="CP040817">
    <property type="protein sequence ID" value="QYM94240.1"/>
    <property type="molecule type" value="Genomic_DNA"/>
</dbReference>
<dbReference type="Proteomes" id="UP000824976">
    <property type="component" value="Chromosome"/>
</dbReference>
<gene>
    <name evidence="1" type="ORF">FGI21_00005</name>
</gene>
<organism evidence="1 2">
    <name type="scientific">Dickeya zeae</name>
    <dbReference type="NCBI Taxonomy" id="204042"/>
    <lineage>
        <taxon>Bacteria</taxon>
        <taxon>Pseudomonadati</taxon>
        <taxon>Pseudomonadota</taxon>
        <taxon>Gammaproteobacteria</taxon>
        <taxon>Enterobacterales</taxon>
        <taxon>Pectobacteriaceae</taxon>
        <taxon>Dickeya</taxon>
    </lineage>
</organism>
<reference evidence="1 2" key="1">
    <citation type="submission" date="2019-06" db="EMBL/GenBank/DDBJ databases">
        <title>Complete genome of Dickeya zeae PL65.</title>
        <authorList>
            <person name="Boluk G."/>
            <person name="Arif M."/>
        </authorList>
    </citation>
    <scope>NUCLEOTIDE SEQUENCE [LARGE SCALE GENOMIC DNA]</scope>
    <source>
        <strain evidence="1 2">PL65</strain>
    </source>
</reference>
<protein>
    <submittedName>
        <fullName evidence="1">Uncharacterized protein</fullName>
    </submittedName>
</protein>
<evidence type="ECO:0000313" key="1">
    <source>
        <dbReference type="EMBL" id="QYM94240.1"/>
    </source>
</evidence>
<name>A0ABX8W2J4_9GAMM</name>
<keyword evidence="2" id="KW-1185">Reference proteome</keyword>
<evidence type="ECO:0000313" key="2">
    <source>
        <dbReference type="Proteomes" id="UP000824976"/>
    </source>
</evidence>